<dbReference type="EMBL" id="FOXH01000004">
    <property type="protein sequence ID" value="SFP64268.1"/>
    <property type="molecule type" value="Genomic_DNA"/>
</dbReference>
<proteinExistence type="predicted"/>
<evidence type="ECO:0000313" key="1">
    <source>
        <dbReference type="EMBL" id="SFP64268.1"/>
    </source>
</evidence>
<name>A0A1I5S0E7_9BACT</name>
<keyword evidence="2" id="KW-1185">Reference proteome</keyword>
<protein>
    <recommendedName>
        <fullName evidence="3">Outer membrane protein beta-barrel domain-containing protein</fullName>
    </recommendedName>
</protein>
<organism evidence="1 2">
    <name type="scientific">Pseudarcicella hirudinis</name>
    <dbReference type="NCBI Taxonomy" id="1079859"/>
    <lineage>
        <taxon>Bacteria</taxon>
        <taxon>Pseudomonadati</taxon>
        <taxon>Bacteroidota</taxon>
        <taxon>Cytophagia</taxon>
        <taxon>Cytophagales</taxon>
        <taxon>Flectobacillaceae</taxon>
        <taxon>Pseudarcicella</taxon>
    </lineage>
</organism>
<evidence type="ECO:0008006" key="3">
    <source>
        <dbReference type="Google" id="ProtNLM"/>
    </source>
</evidence>
<reference evidence="1 2" key="1">
    <citation type="submission" date="2016-10" db="EMBL/GenBank/DDBJ databases">
        <authorList>
            <person name="de Groot N.N."/>
        </authorList>
    </citation>
    <scope>NUCLEOTIDE SEQUENCE [LARGE SCALE GENOMIC DNA]</scope>
    <source>
        <strain evidence="2">E92,LMG 26720,CCM 7988</strain>
    </source>
</reference>
<dbReference type="STRING" id="1079859.SAMN04515674_104343"/>
<gene>
    <name evidence="1" type="ORF">SAMN04515674_104343</name>
</gene>
<dbReference type="RefSeq" id="WP_092015974.1">
    <property type="nucleotide sequence ID" value="NZ_FOXH01000004.1"/>
</dbReference>
<accession>A0A1I5S0E7</accession>
<dbReference type="OrthoDB" id="1523667at2"/>
<dbReference type="AlphaFoldDB" id="A0A1I5S0E7"/>
<sequence>MSILTFSSAFAQRRNTTTEKTNDDNDDNYTSSSLFGLTTGTNSGLLGGFMYRKTFITAKKSENQQYHYINLELVNVKHYREYSSSNTTSGRNFIDGKINYLFAVRPQYGRLISLFKKSPEGGVTINGIIAAGPTIGLLKPYFVEITYLDATTNRAKYVSVPNAADLTVNYPRAQVAGEGGFFEGFGQMNIVPGANLKLALDIELDAFRQSSINLEIGFLAEVYSKKVEIMTGTENRSFFTSGYLTIFFGSRK</sequence>
<evidence type="ECO:0000313" key="2">
    <source>
        <dbReference type="Proteomes" id="UP000199306"/>
    </source>
</evidence>
<dbReference type="Proteomes" id="UP000199306">
    <property type="component" value="Unassembled WGS sequence"/>
</dbReference>